<dbReference type="RefSeq" id="WP_214171747.1">
    <property type="nucleotide sequence ID" value="NZ_JAHCVJ010000004.1"/>
</dbReference>
<dbReference type="InterPro" id="IPR013655">
    <property type="entry name" value="PAS_fold_3"/>
</dbReference>
<evidence type="ECO:0000313" key="6">
    <source>
        <dbReference type="EMBL" id="MBT0664977.1"/>
    </source>
</evidence>
<dbReference type="Gene3D" id="3.40.50.2300">
    <property type="match status" value="1"/>
</dbReference>
<reference evidence="6 7" key="1">
    <citation type="submission" date="2021-05" db="EMBL/GenBank/DDBJ databases">
        <title>The draft genome of Geobacter pelophilus DSM 12255.</title>
        <authorList>
            <person name="Xu Z."/>
            <person name="Masuda Y."/>
            <person name="Itoh H."/>
            <person name="Senoo K."/>
        </authorList>
    </citation>
    <scope>NUCLEOTIDE SEQUENCE [LARGE SCALE GENOMIC DNA]</scope>
    <source>
        <strain evidence="6 7">DSM 12255</strain>
    </source>
</reference>
<dbReference type="Proteomes" id="UP000811899">
    <property type="component" value="Unassembled WGS sequence"/>
</dbReference>
<dbReference type="SMART" id="SM00448">
    <property type="entry name" value="REC"/>
    <property type="match status" value="1"/>
</dbReference>
<dbReference type="Pfam" id="PF00072">
    <property type="entry name" value="Response_reg"/>
    <property type="match status" value="1"/>
</dbReference>
<dbReference type="GO" id="GO:0006355">
    <property type="term" value="P:regulation of DNA-templated transcription"/>
    <property type="evidence" value="ECO:0007669"/>
    <property type="project" value="InterPro"/>
</dbReference>
<dbReference type="SUPFAM" id="SSF52172">
    <property type="entry name" value="CheY-like"/>
    <property type="match status" value="1"/>
</dbReference>
<dbReference type="SMART" id="SM00086">
    <property type="entry name" value="PAC"/>
    <property type="match status" value="2"/>
</dbReference>
<dbReference type="NCBIfam" id="TIGR00229">
    <property type="entry name" value="sensory_box"/>
    <property type="match status" value="2"/>
</dbReference>
<evidence type="ECO:0000256" key="2">
    <source>
        <dbReference type="PROSITE-ProRule" id="PRU00169"/>
    </source>
</evidence>
<dbReference type="GO" id="GO:0000160">
    <property type="term" value="P:phosphorelay signal transduction system"/>
    <property type="evidence" value="ECO:0007669"/>
    <property type="project" value="InterPro"/>
</dbReference>
<dbReference type="InterPro" id="IPR011006">
    <property type="entry name" value="CheY-like_superfamily"/>
</dbReference>
<name>A0AAW4L600_9BACT</name>
<dbReference type="Gene3D" id="3.30.450.20">
    <property type="entry name" value="PAS domain"/>
    <property type="match status" value="2"/>
</dbReference>
<feature type="domain" description="PAS" evidence="4">
    <location>
        <begin position="274"/>
        <end position="314"/>
    </location>
</feature>
<dbReference type="InterPro" id="IPR001610">
    <property type="entry name" value="PAC"/>
</dbReference>
<feature type="domain" description="PAC" evidence="5">
    <location>
        <begin position="338"/>
        <end position="392"/>
    </location>
</feature>
<dbReference type="InterPro" id="IPR036457">
    <property type="entry name" value="PPM-type-like_dom_sf"/>
</dbReference>
<keyword evidence="2" id="KW-0597">Phosphoprotein</keyword>
<dbReference type="Gene3D" id="3.60.40.10">
    <property type="entry name" value="PPM-type phosphatase domain"/>
    <property type="match status" value="1"/>
</dbReference>
<organism evidence="6 7">
    <name type="scientific">Geoanaerobacter pelophilus</name>
    <dbReference type="NCBI Taxonomy" id="60036"/>
    <lineage>
        <taxon>Bacteria</taxon>
        <taxon>Pseudomonadati</taxon>
        <taxon>Thermodesulfobacteriota</taxon>
        <taxon>Desulfuromonadia</taxon>
        <taxon>Geobacterales</taxon>
        <taxon>Geobacteraceae</taxon>
        <taxon>Geoanaerobacter</taxon>
    </lineage>
</organism>
<keyword evidence="7" id="KW-1185">Reference proteome</keyword>
<dbReference type="InterPro" id="IPR000014">
    <property type="entry name" value="PAS"/>
</dbReference>
<evidence type="ECO:0000313" key="7">
    <source>
        <dbReference type="Proteomes" id="UP000811899"/>
    </source>
</evidence>
<dbReference type="InterPro" id="IPR001789">
    <property type="entry name" value="Sig_transdc_resp-reg_receiver"/>
</dbReference>
<protein>
    <submittedName>
        <fullName evidence="6">SpoIIE family protein phosphatase</fullName>
    </submittedName>
</protein>
<keyword evidence="1" id="KW-0378">Hydrolase</keyword>
<dbReference type="Pfam" id="PF07228">
    <property type="entry name" value="SpoIIE"/>
    <property type="match status" value="1"/>
</dbReference>
<dbReference type="InterPro" id="IPR013767">
    <property type="entry name" value="PAS_fold"/>
</dbReference>
<dbReference type="InterPro" id="IPR035965">
    <property type="entry name" value="PAS-like_dom_sf"/>
</dbReference>
<dbReference type="InterPro" id="IPR000700">
    <property type="entry name" value="PAS-assoc_C"/>
</dbReference>
<dbReference type="Pfam" id="PF08447">
    <property type="entry name" value="PAS_3"/>
    <property type="match status" value="1"/>
</dbReference>
<dbReference type="GO" id="GO:0016791">
    <property type="term" value="F:phosphatase activity"/>
    <property type="evidence" value="ECO:0007669"/>
    <property type="project" value="TreeGrafter"/>
</dbReference>
<accession>A0AAW4L600</accession>
<dbReference type="InterPro" id="IPR052016">
    <property type="entry name" value="Bact_Sigma-Reg"/>
</dbReference>
<dbReference type="CDD" id="cd00156">
    <property type="entry name" value="REC"/>
    <property type="match status" value="1"/>
</dbReference>
<dbReference type="SUPFAM" id="SSF81606">
    <property type="entry name" value="PP2C-like"/>
    <property type="match status" value="1"/>
</dbReference>
<gene>
    <name evidence="6" type="ORF">KI809_11790</name>
</gene>
<dbReference type="InterPro" id="IPR001932">
    <property type="entry name" value="PPM-type_phosphatase-like_dom"/>
</dbReference>
<dbReference type="Pfam" id="PF00989">
    <property type="entry name" value="PAS"/>
    <property type="match status" value="1"/>
</dbReference>
<dbReference type="AlphaFoldDB" id="A0AAW4L600"/>
<feature type="domain" description="PAC" evidence="5">
    <location>
        <begin position="218"/>
        <end position="270"/>
    </location>
</feature>
<proteinExistence type="predicted"/>
<evidence type="ECO:0000259" key="3">
    <source>
        <dbReference type="PROSITE" id="PS50110"/>
    </source>
</evidence>
<dbReference type="PROSITE" id="PS50112">
    <property type="entry name" value="PAS"/>
    <property type="match status" value="1"/>
</dbReference>
<evidence type="ECO:0000259" key="4">
    <source>
        <dbReference type="PROSITE" id="PS50112"/>
    </source>
</evidence>
<dbReference type="CDD" id="cd00130">
    <property type="entry name" value="PAS"/>
    <property type="match status" value="2"/>
</dbReference>
<feature type="domain" description="Response regulatory" evidence="3">
    <location>
        <begin position="6"/>
        <end position="122"/>
    </location>
</feature>
<evidence type="ECO:0000256" key="1">
    <source>
        <dbReference type="ARBA" id="ARBA00022801"/>
    </source>
</evidence>
<dbReference type="EMBL" id="JAHCVJ010000004">
    <property type="protein sequence ID" value="MBT0664977.1"/>
    <property type="molecule type" value="Genomic_DNA"/>
</dbReference>
<dbReference type="SUPFAM" id="SSF55785">
    <property type="entry name" value="PYP-like sensor domain (PAS domain)"/>
    <property type="match status" value="2"/>
</dbReference>
<dbReference type="PANTHER" id="PTHR43156">
    <property type="entry name" value="STAGE II SPORULATION PROTEIN E-RELATED"/>
    <property type="match status" value="1"/>
</dbReference>
<sequence>MNHHIRILIVEDSEEDTILLLHALRKGGYDPTYIRVETEEDMISALETQQWDLVISDYVLPVFNGLTALKVLRERDLDLPFIIISGRIGEDTAVEAMKMGANDYLIKGSISRLIPAIEREIQEAATRRGKKLAEAELIKSEQRYKRLVNAVTDYIYHVKVANGSVASTSHGPGCLAVTGYTSDEYAENPSLWYEMIIDEDRPLVQELSRKIAAREEIGPIEHRITRKDGTIRWVMNTVVPRYNTAGNLVAYDGLVSDITERKKAEEELLLQSTALNAAANAIVITDVQGRVLWTNQAFEALTGYPLNEIIGQSLNLLKSGNHGPDFYAGLWQDISEGKVWHGEMINRRKDGSLYNEEQTITPVRSGTGEISHYIAIKQDITQRKLAEKALLDNAQMMMEMEVGKKIQLSLLPEHPPAIPGVTIAGNLVAASHVGGDYYDYFQRGSQGIDLVIADVTGHSIGSALIMAEARGLLHSLYTTDISVAEILQSLGRLLYDDLSRAELFVTIFYARYDSQSNLLSYADAGHNPPLMYNRETRSFQELDAEGLMLGVKIDFHYEERQVSIREGDLLVLFTDGIIEACNPSGELFGLDRLKKLISDKSSEEPAMIIEALFRELSLFTLTSAFQDDVSMVVVKFT</sequence>
<dbReference type="PROSITE" id="PS50113">
    <property type="entry name" value="PAC"/>
    <property type="match status" value="2"/>
</dbReference>
<dbReference type="SMART" id="SM00331">
    <property type="entry name" value="PP2C_SIG"/>
    <property type="match status" value="1"/>
</dbReference>
<dbReference type="PANTHER" id="PTHR43156:SF2">
    <property type="entry name" value="STAGE II SPORULATION PROTEIN E"/>
    <property type="match status" value="1"/>
</dbReference>
<comment type="caution">
    <text evidence="6">The sequence shown here is derived from an EMBL/GenBank/DDBJ whole genome shotgun (WGS) entry which is preliminary data.</text>
</comment>
<feature type="modified residue" description="4-aspartylphosphate" evidence="2">
    <location>
        <position position="57"/>
    </location>
</feature>
<dbReference type="SMART" id="SM00091">
    <property type="entry name" value="PAS"/>
    <property type="match status" value="2"/>
</dbReference>
<dbReference type="PROSITE" id="PS50110">
    <property type="entry name" value="RESPONSE_REGULATORY"/>
    <property type="match status" value="1"/>
</dbReference>
<evidence type="ECO:0000259" key="5">
    <source>
        <dbReference type="PROSITE" id="PS50113"/>
    </source>
</evidence>